<organism evidence="4 5">
    <name type="scientific">Steinernema hermaphroditum</name>
    <dbReference type="NCBI Taxonomy" id="289476"/>
    <lineage>
        <taxon>Eukaryota</taxon>
        <taxon>Metazoa</taxon>
        <taxon>Ecdysozoa</taxon>
        <taxon>Nematoda</taxon>
        <taxon>Chromadorea</taxon>
        <taxon>Rhabditida</taxon>
        <taxon>Tylenchina</taxon>
        <taxon>Panagrolaimomorpha</taxon>
        <taxon>Strongyloidoidea</taxon>
        <taxon>Steinernematidae</taxon>
        <taxon>Steinernema</taxon>
    </lineage>
</organism>
<dbReference type="InterPro" id="IPR045054">
    <property type="entry name" value="P4HA-like"/>
</dbReference>
<name>A0AA39HWF7_9BILA</name>
<protein>
    <recommendedName>
        <fullName evidence="6">Fe2OG dioxygenase domain-containing protein</fullName>
    </recommendedName>
</protein>
<proteinExistence type="predicted"/>
<dbReference type="Gene3D" id="2.60.120.620">
    <property type="entry name" value="q2cbj1_9rhob like domain"/>
    <property type="match status" value="1"/>
</dbReference>
<evidence type="ECO:0000313" key="5">
    <source>
        <dbReference type="Proteomes" id="UP001175271"/>
    </source>
</evidence>
<dbReference type="GO" id="GO:0031418">
    <property type="term" value="F:L-ascorbic acid binding"/>
    <property type="evidence" value="ECO:0007669"/>
    <property type="project" value="UniProtKB-KW"/>
</dbReference>
<gene>
    <name evidence="4" type="ORF">QR680_006310</name>
</gene>
<keyword evidence="3" id="KW-0408">Iron</keyword>
<accession>A0AA39HWF7</accession>
<dbReference type="Proteomes" id="UP001175271">
    <property type="component" value="Unassembled WGS sequence"/>
</dbReference>
<evidence type="ECO:0000313" key="4">
    <source>
        <dbReference type="EMBL" id="KAK0412616.1"/>
    </source>
</evidence>
<evidence type="ECO:0000256" key="2">
    <source>
        <dbReference type="ARBA" id="ARBA00022896"/>
    </source>
</evidence>
<dbReference type="GO" id="GO:0046872">
    <property type="term" value="F:metal ion binding"/>
    <property type="evidence" value="ECO:0007669"/>
    <property type="project" value="UniProtKB-KW"/>
</dbReference>
<dbReference type="AlphaFoldDB" id="A0AA39HWF7"/>
<comment type="caution">
    <text evidence="4">The sequence shown here is derived from an EMBL/GenBank/DDBJ whole genome shotgun (WGS) entry which is preliminary data.</text>
</comment>
<evidence type="ECO:0000256" key="3">
    <source>
        <dbReference type="ARBA" id="ARBA00023004"/>
    </source>
</evidence>
<sequence>MLLVAKTAEEGGGTVFPYLGVTVQPEEGDLIVWFNADSRGSRELHSIHGACPIRSGTKVALSLWLRSFPHPALQTPLDGEHPSYRLNHVLRFV</sequence>
<dbReference type="GO" id="GO:0005783">
    <property type="term" value="C:endoplasmic reticulum"/>
    <property type="evidence" value="ECO:0007669"/>
    <property type="project" value="TreeGrafter"/>
</dbReference>
<keyword evidence="2" id="KW-0847">Vitamin C</keyword>
<reference evidence="4" key="1">
    <citation type="submission" date="2023-06" db="EMBL/GenBank/DDBJ databases">
        <title>Genomic analysis of the entomopathogenic nematode Steinernema hermaphroditum.</title>
        <authorList>
            <person name="Schwarz E.M."/>
            <person name="Heppert J.K."/>
            <person name="Baniya A."/>
            <person name="Schwartz H.T."/>
            <person name="Tan C.-H."/>
            <person name="Antoshechkin I."/>
            <person name="Sternberg P.W."/>
            <person name="Goodrich-Blair H."/>
            <person name="Dillman A.R."/>
        </authorList>
    </citation>
    <scope>NUCLEOTIDE SEQUENCE</scope>
    <source>
        <strain evidence="4">PS9179</strain>
        <tissue evidence="4">Whole animal</tissue>
    </source>
</reference>
<dbReference type="GO" id="GO:0004656">
    <property type="term" value="F:procollagen-proline 4-dioxygenase activity"/>
    <property type="evidence" value="ECO:0007669"/>
    <property type="project" value="TreeGrafter"/>
</dbReference>
<evidence type="ECO:0008006" key="6">
    <source>
        <dbReference type="Google" id="ProtNLM"/>
    </source>
</evidence>
<dbReference type="PANTHER" id="PTHR10869:SF210">
    <property type="entry name" value="FE2OG DIOXYGENASE DOMAIN-CONTAINING PROTEIN"/>
    <property type="match status" value="1"/>
</dbReference>
<evidence type="ECO:0000256" key="1">
    <source>
        <dbReference type="ARBA" id="ARBA00022723"/>
    </source>
</evidence>
<keyword evidence="5" id="KW-1185">Reference proteome</keyword>
<dbReference type="PANTHER" id="PTHR10869">
    <property type="entry name" value="PROLYL 4-HYDROXYLASE ALPHA SUBUNIT"/>
    <property type="match status" value="1"/>
</dbReference>
<dbReference type="EMBL" id="JAUCMV010000003">
    <property type="protein sequence ID" value="KAK0412616.1"/>
    <property type="molecule type" value="Genomic_DNA"/>
</dbReference>
<keyword evidence="1" id="KW-0479">Metal-binding</keyword>